<proteinExistence type="inferred from homology"/>
<name>A0A081D6C6_NONUL</name>
<comment type="caution">
    <text evidence="5">The sequence shown here is derived from an EMBL/GenBank/DDBJ whole genome shotgun (WGS) entry which is preliminary data.</text>
</comment>
<dbReference type="PANTHER" id="PTHR30408">
    <property type="entry name" value="TYPE-1 RESTRICTION ENZYME ECOKI SPECIFICITY PROTEIN"/>
    <property type="match status" value="1"/>
</dbReference>
<evidence type="ECO:0000313" key="5">
    <source>
        <dbReference type="EMBL" id="GAK74472.1"/>
    </source>
</evidence>
<dbReference type="AlphaFoldDB" id="A0A081D6C6"/>
<dbReference type="SUPFAM" id="SSF116734">
    <property type="entry name" value="DNA methylase specificity domain"/>
    <property type="match status" value="1"/>
</dbReference>
<evidence type="ECO:0000256" key="2">
    <source>
        <dbReference type="ARBA" id="ARBA00022747"/>
    </source>
</evidence>
<dbReference type="GO" id="GO:0009035">
    <property type="term" value="F:type I site-specific deoxyribonuclease activity"/>
    <property type="evidence" value="ECO:0007669"/>
    <property type="project" value="UniProtKB-EC"/>
</dbReference>
<keyword evidence="3" id="KW-0238">DNA-binding</keyword>
<dbReference type="Gene3D" id="3.90.220.20">
    <property type="entry name" value="DNA methylase specificity domains"/>
    <property type="match status" value="1"/>
</dbReference>
<organism evidence="5 6">
    <name type="scientific">Nonlabens ulvanivorans</name>
    <name type="common">Persicivirga ulvanivorans</name>
    <dbReference type="NCBI Taxonomy" id="906888"/>
    <lineage>
        <taxon>Bacteria</taxon>
        <taxon>Pseudomonadati</taxon>
        <taxon>Bacteroidota</taxon>
        <taxon>Flavobacteriia</taxon>
        <taxon>Flavobacteriales</taxon>
        <taxon>Flavobacteriaceae</taxon>
        <taxon>Nonlabens</taxon>
    </lineage>
</organism>
<evidence type="ECO:0000259" key="4">
    <source>
        <dbReference type="Pfam" id="PF01420"/>
    </source>
</evidence>
<evidence type="ECO:0000256" key="1">
    <source>
        <dbReference type="ARBA" id="ARBA00010923"/>
    </source>
</evidence>
<dbReference type="GO" id="GO:0009307">
    <property type="term" value="P:DNA restriction-modification system"/>
    <property type="evidence" value="ECO:0007669"/>
    <property type="project" value="UniProtKB-KW"/>
</dbReference>
<comment type="similarity">
    <text evidence="1">Belongs to the type-I restriction system S methylase family.</text>
</comment>
<reference evidence="5 6" key="1">
    <citation type="journal article" date="2014" name="Genome Announc.">
        <title>Draft Genome Sequences of Marine Flavobacterium Nonlabens Strains NR17, NR24, NR27, NR32, NR33, and Ara13.</title>
        <authorList>
            <person name="Nakanishi M."/>
            <person name="Meirelles P."/>
            <person name="Suzuki R."/>
            <person name="Takatani N."/>
            <person name="Mino S."/>
            <person name="Suda W."/>
            <person name="Oshima K."/>
            <person name="Hattori M."/>
            <person name="Ohkuma M."/>
            <person name="Hosokawa M."/>
            <person name="Miyashita K."/>
            <person name="Thompson F.L."/>
            <person name="Niwa A."/>
            <person name="Sawabe T."/>
            <person name="Sawabe T."/>
        </authorList>
    </citation>
    <scope>NUCLEOTIDE SEQUENCE [LARGE SCALE GENOMIC DNA]</scope>
    <source>
        <strain evidence="6">JCM19296</strain>
    </source>
</reference>
<dbReference type="EMBL" id="BBLG01000001">
    <property type="protein sequence ID" value="GAK74472.1"/>
    <property type="molecule type" value="Genomic_DNA"/>
</dbReference>
<dbReference type="EC" id="3.1.21.3" evidence="5"/>
<dbReference type="InterPro" id="IPR000055">
    <property type="entry name" value="Restrct_endonuc_typeI_TRD"/>
</dbReference>
<dbReference type="Proteomes" id="UP000028980">
    <property type="component" value="Unassembled WGS sequence"/>
</dbReference>
<accession>A0A081D6C6</accession>
<sequence>MKMVLQIKAGFKKTKLGWIPKDWEIGTFESLAQIIMGQSPSGDSYNKENIGVPLLNGPTEFKERYPIKKQWTSRPTKLCVADDILICVRGSSTGRINIANDTYCIGRGVAAIRAHNKNDQTYVEHQLNFAINRILKLTSGSTFPNISSVELKKIKICIPQLKERRVIANCLSNWDKAISSLTSLIDKKTEAKKGLLQQLLSGNKRLDGFSVEWETYRIEEIANDYSVKNERNEEIEVLSCTKYDGLVPSLEYFGRQVFGDDLSKYKMVPRGIFCICYKPYRRR</sequence>
<keyword evidence="2" id="KW-0680">Restriction system</keyword>
<keyword evidence="5" id="KW-0378">Hydrolase</keyword>
<dbReference type="REBASE" id="98075">
    <property type="entry name" value="S2.Nul19296ORF54P"/>
</dbReference>
<dbReference type="InterPro" id="IPR052021">
    <property type="entry name" value="Type-I_RS_S_subunit"/>
</dbReference>
<evidence type="ECO:0000256" key="3">
    <source>
        <dbReference type="ARBA" id="ARBA00023125"/>
    </source>
</evidence>
<gene>
    <name evidence="5" type="ORF">JCM19296_50</name>
</gene>
<dbReference type="InterPro" id="IPR044946">
    <property type="entry name" value="Restrct_endonuc_typeI_TRD_sf"/>
</dbReference>
<feature type="domain" description="Type I restriction modification DNA specificity" evidence="4">
    <location>
        <begin position="20"/>
        <end position="180"/>
    </location>
</feature>
<dbReference type="Pfam" id="PF01420">
    <property type="entry name" value="Methylase_S"/>
    <property type="match status" value="1"/>
</dbReference>
<dbReference type="PANTHER" id="PTHR30408:SF12">
    <property type="entry name" value="TYPE I RESTRICTION ENZYME MJAVIII SPECIFICITY SUBUNIT"/>
    <property type="match status" value="1"/>
</dbReference>
<dbReference type="CDD" id="cd17496">
    <property type="entry name" value="RMtype1_S_BliBORF2384P-TRD1-CR1_like"/>
    <property type="match status" value="1"/>
</dbReference>
<protein>
    <submittedName>
        <fullName evidence="5">Type I restriction-modification system</fullName>
        <ecNumber evidence="5">3.1.21.3</ecNumber>
    </submittedName>
</protein>
<dbReference type="GO" id="GO:0003677">
    <property type="term" value="F:DNA binding"/>
    <property type="evidence" value="ECO:0007669"/>
    <property type="project" value="UniProtKB-KW"/>
</dbReference>
<evidence type="ECO:0000313" key="6">
    <source>
        <dbReference type="Proteomes" id="UP000028980"/>
    </source>
</evidence>